<comment type="caution">
    <text evidence="5">The sequence shown here is derived from an EMBL/GenBank/DDBJ whole genome shotgun (WGS) entry which is preliminary data.</text>
</comment>
<keyword evidence="6" id="KW-1185">Reference proteome</keyword>
<evidence type="ECO:0000256" key="2">
    <source>
        <dbReference type="ARBA" id="ARBA00022737"/>
    </source>
</evidence>
<feature type="repeat" description="WD" evidence="3">
    <location>
        <begin position="533"/>
        <end position="574"/>
    </location>
</feature>
<feature type="repeat" description="WD" evidence="3">
    <location>
        <begin position="742"/>
        <end position="774"/>
    </location>
</feature>
<dbReference type="Proteomes" id="UP001212997">
    <property type="component" value="Unassembled WGS sequence"/>
</dbReference>
<evidence type="ECO:0008006" key="7">
    <source>
        <dbReference type="Google" id="ProtNLM"/>
    </source>
</evidence>
<dbReference type="EMBL" id="JANAWD010000304">
    <property type="protein sequence ID" value="KAJ3481776.1"/>
    <property type="molecule type" value="Genomic_DNA"/>
</dbReference>
<dbReference type="PRINTS" id="PR00320">
    <property type="entry name" value="GPROTEINBRPT"/>
</dbReference>
<feature type="repeat" description="WD" evidence="3">
    <location>
        <begin position="575"/>
        <end position="615"/>
    </location>
</feature>
<feature type="repeat" description="WD" evidence="3">
    <location>
        <begin position="616"/>
        <end position="657"/>
    </location>
</feature>
<dbReference type="PANTHER" id="PTHR19879:SF9">
    <property type="entry name" value="TRANSCRIPTION INITIATION FACTOR TFIID SUBUNIT 5"/>
    <property type="match status" value="1"/>
</dbReference>
<dbReference type="SUPFAM" id="SSF50978">
    <property type="entry name" value="WD40 repeat-like"/>
    <property type="match status" value="1"/>
</dbReference>
<proteinExistence type="predicted"/>
<dbReference type="Pfam" id="PF00400">
    <property type="entry name" value="WD40"/>
    <property type="match status" value="7"/>
</dbReference>
<dbReference type="GO" id="GO:0006367">
    <property type="term" value="P:transcription initiation at RNA polymerase II promoter"/>
    <property type="evidence" value="ECO:0007669"/>
    <property type="project" value="TreeGrafter"/>
</dbReference>
<reference evidence="5" key="1">
    <citation type="submission" date="2022-07" db="EMBL/GenBank/DDBJ databases">
        <title>Genome Sequence of Physisporinus lineatus.</title>
        <authorList>
            <person name="Buettner E."/>
        </authorList>
    </citation>
    <scope>NUCLEOTIDE SEQUENCE</scope>
    <source>
        <strain evidence="5">VT162</strain>
    </source>
</reference>
<dbReference type="SMART" id="SM00320">
    <property type="entry name" value="WD40"/>
    <property type="match status" value="8"/>
</dbReference>
<evidence type="ECO:0000256" key="4">
    <source>
        <dbReference type="SAM" id="MobiDB-lite"/>
    </source>
</evidence>
<keyword evidence="2" id="KW-0677">Repeat</keyword>
<dbReference type="Gene3D" id="2.130.10.10">
    <property type="entry name" value="YVTN repeat-like/Quinoprotein amine dehydrogenase"/>
    <property type="match status" value="3"/>
</dbReference>
<dbReference type="InterPro" id="IPR020472">
    <property type="entry name" value="WD40_PAC1"/>
</dbReference>
<dbReference type="InterPro" id="IPR001680">
    <property type="entry name" value="WD40_rpt"/>
</dbReference>
<sequence length="782" mass="85294">MSKSTKAIAWQVYANQLSQVDRGRAMWLPELPKPEVTIGDVGWIDQESGEFRRLFNVTKPPDDELNKRFKPPDNYQILEYNSILEADTPNYIQTGHICSKSVKSFNLAPHAGGGAAVATAEVAFKYTCSKNQGAVLYLNEPADRRAVYKNDVWVRYIKANYASWMASLESTGLKDVELVVVRGWIKASVWAVAAWCDKSTEHEVTLSGNGGIAQAGFTFATSDETTSSVMPRAGPQDRLATVQPSDSKTSLKFPRDQCIFMSYFKVVNRIVWLTIRAKAGYHTLPPGDGAGDGGDTVLIETEGLEADETRDPLDDVVDYIFLTNEEAKYAVVSDADLYELCNGSEIPLNFPAYLRSQAPRCDLIDDEVAYLSIFDAIYKSHENRGQALQPMAMQGIQGPLGTPQGPPDQGGAPGEASSRSVDEMRSGTITLPRESHTPIKWPHAVLLDPTAEGGAPCPAALSKNGAYVGIGFEDCCVRVWNVETEELEHNLRGHDDTVLCTTFSPDSKTLVSGSADCTLLMWDMESGRIKRRLEGHDGDVWSAAFSPDGKILATGSVDTMIRFWSVSTGETFAIGEGHSAVVQNLLFIPDGTLVVSCADMVCRVWDPRNGTGLSVMMGHTGVIWSLSCSHNGSKIATGSEDHTARIWSTDTGDELVTIRDHTGPVWSVQFSPDDRKVISGSYDAAITIHDTFTGDLYFTLRADDCVVHSVAWSLIGNFIVGGYADGSLKLWDAIKGTKIAELRGHTDKVKSVMFSPDEDSVITSSDDGTVRVWSTVDVMKVC</sequence>
<evidence type="ECO:0000256" key="3">
    <source>
        <dbReference type="PROSITE-ProRule" id="PRU00221"/>
    </source>
</evidence>
<gene>
    <name evidence="5" type="ORF">NLI96_g7433</name>
</gene>
<dbReference type="PROSITE" id="PS50082">
    <property type="entry name" value="WD_REPEATS_2"/>
    <property type="match status" value="7"/>
</dbReference>
<dbReference type="InterPro" id="IPR015943">
    <property type="entry name" value="WD40/YVTN_repeat-like_dom_sf"/>
</dbReference>
<feature type="repeat" description="WD" evidence="3">
    <location>
        <begin position="491"/>
        <end position="532"/>
    </location>
</feature>
<dbReference type="GO" id="GO:0016251">
    <property type="term" value="F:RNA polymerase II general transcription initiation factor activity"/>
    <property type="evidence" value="ECO:0007669"/>
    <property type="project" value="TreeGrafter"/>
</dbReference>
<dbReference type="PANTHER" id="PTHR19879">
    <property type="entry name" value="TRANSCRIPTION INITIATION FACTOR TFIID"/>
    <property type="match status" value="1"/>
</dbReference>
<evidence type="ECO:0000313" key="5">
    <source>
        <dbReference type="EMBL" id="KAJ3481776.1"/>
    </source>
</evidence>
<keyword evidence="1 3" id="KW-0853">WD repeat</keyword>
<dbReference type="PROSITE" id="PS50294">
    <property type="entry name" value="WD_REPEATS_REGION"/>
    <property type="match status" value="6"/>
</dbReference>
<accession>A0AAD5YCZ2</accession>
<evidence type="ECO:0000256" key="1">
    <source>
        <dbReference type="ARBA" id="ARBA00022574"/>
    </source>
</evidence>
<feature type="repeat" description="WD" evidence="3">
    <location>
        <begin position="700"/>
        <end position="741"/>
    </location>
</feature>
<feature type="region of interest" description="Disordered" evidence="4">
    <location>
        <begin position="395"/>
        <end position="422"/>
    </location>
</feature>
<feature type="compositionally biased region" description="Low complexity" evidence="4">
    <location>
        <begin position="395"/>
        <end position="410"/>
    </location>
</feature>
<protein>
    <recommendedName>
        <fullName evidence="7">WD40 repeat-like protein</fullName>
    </recommendedName>
</protein>
<name>A0AAD5YCZ2_9APHY</name>
<dbReference type="GO" id="GO:0005669">
    <property type="term" value="C:transcription factor TFIID complex"/>
    <property type="evidence" value="ECO:0007669"/>
    <property type="project" value="TreeGrafter"/>
</dbReference>
<dbReference type="PROSITE" id="PS00678">
    <property type="entry name" value="WD_REPEATS_1"/>
    <property type="match status" value="1"/>
</dbReference>
<dbReference type="AlphaFoldDB" id="A0AAD5YCZ2"/>
<dbReference type="InterPro" id="IPR019775">
    <property type="entry name" value="WD40_repeat_CS"/>
</dbReference>
<evidence type="ECO:0000313" key="6">
    <source>
        <dbReference type="Proteomes" id="UP001212997"/>
    </source>
</evidence>
<organism evidence="5 6">
    <name type="scientific">Meripilus lineatus</name>
    <dbReference type="NCBI Taxonomy" id="2056292"/>
    <lineage>
        <taxon>Eukaryota</taxon>
        <taxon>Fungi</taxon>
        <taxon>Dikarya</taxon>
        <taxon>Basidiomycota</taxon>
        <taxon>Agaricomycotina</taxon>
        <taxon>Agaricomycetes</taxon>
        <taxon>Polyporales</taxon>
        <taxon>Meripilaceae</taxon>
        <taxon>Meripilus</taxon>
    </lineage>
</organism>
<dbReference type="CDD" id="cd00200">
    <property type="entry name" value="WD40"/>
    <property type="match status" value="1"/>
</dbReference>
<dbReference type="InterPro" id="IPR036322">
    <property type="entry name" value="WD40_repeat_dom_sf"/>
</dbReference>
<feature type="repeat" description="WD" evidence="3">
    <location>
        <begin position="658"/>
        <end position="699"/>
    </location>
</feature>